<organism evidence="9 10">
    <name type="scientific">Marasmiellus scandens</name>
    <dbReference type="NCBI Taxonomy" id="2682957"/>
    <lineage>
        <taxon>Eukaryota</taxon>
        <taxon>Fungi</taxon>
        <taxon>Dikarya</taxon>
        <taxon>Basidiomycota</taxon>
        <taxon>Agaricomycotina</taxon>
        <taxon>Agaricomycetes</taxon>
        <taxon>Agaricomycetidae</taxon>
        <taxon>Agaricales</taxon>
        <taxon>Marasmiineae</taxon>
        <taxon>Omphalotaceae</taxon>
        <taxon>Marasmiellus</taxon>
    </lineage>
</organism>
<evidence type="ECO:0000256" key="2">
    <source>
        <dbReference type="ARBA" id="ARBA00022737"/>
    </source>
</evidence>
<dbReference type="PROSITE" id="PS50157">
    <property type="entry name" value="ZINC_FINGER_C2H2_2"/>
    <property type="match status" value="2"/>
</dbReference>
<feature type="compositionally biased region" description="Low complexity" evidence="7">
    <location>
        <begin position="201"/>
        <end position="213"/>
    </location>
</feature>
<feature type="compositionally biased region" description="Low complexity" evidence="7">
    <location>
        <begin position="100"/>
        <end position="117"/>
    </location>
</feature>
<sequence>MSGVVSLPSIHEMFPEHLMNLSPEMRLKTFKQPSLSTTVETLSNSAPMFCIFRSDPSLPSLKHVASSATTSSCDPPHTGSSGSDFVASGSRPLLVNHAALSNATPSSPPSSTSYKSTVTRPKELLIGRTPHDSEDLSDDGDDKRHTCTRCNKRFNRPSSLRIHMNTHTGATPFRCPYPNCGREFNVNSNMRRHYRNHNTPSSSHLLESSVSSVTKVPGDASSNNHGKKQNFPVNFLVLRHDVPLHPSSSNYPSPSTTPATATVATSLRSRSSSPTFSTSASSPVSTKKPPPSPPIITPILGSRYSPIPSWSESGEDVEVVDLDTTHSYKSDDNTEHCPKSRGCWDSRRRERLQKQNPYSLDTECKFRLQPVGKDFQSRHFGYSDVRSLPPSPSPSSIDKTGLKQD</sequence>
<feature type="region of interest" description="Disordered" evidence="7">
    <location>
        <begin position="194"/>
        <end position="229"/>
    </location>
</feature>
<feature type="region of interest" description="Disordered" evidence="7">
    <location>
        <begin position="381"/>
        <end position="405"/>
    </location>
</feature>
<keyword evidence="10" id="KW-1185">Reference proteome</keyword>
<feature type="region of interest" description="Disordered" evidence="7">
    <location>
        <begin position="61"/>
        <end position="88"/>
    </location>
</feature>
<feature type="region of interest" description="Disordered" evidence="7">
    <location>
        <begin position="100"/>
        <end position="142"/>
    </location>
</feature>
<dbReference type="InterPro" id="IPR036236">
    <property type="entry name" value="Znf_C2H2_sf"/>
</dbReference>
<keyword evidence="3 6" id="KW-0863">Zinc-finger</keyword>
<keyword evidence="5" id="KW-0539">Nucleus</keyword>
<gene>
    <name evidence="9" type="ORF">VKT23_015553</name>
</gene>
<dbReference type="Proteomes" id="UP001498398">
    <property type="component" value="Unassembled WGS sequence"/>
</dbReference>
<dbReference type="PROSITE" id="PS00028">
    <property type="entry name" value="ZINC_FINGER_C2H2_1"/>
    <property type="match status" value="2"/>
</dbReference>
<feature type="compositionally biased region" description="Polar residues" evidence="7">
    <location>
        <begin position="66"/>
        <end position="83"/>
    </location>
</feature>
<feature type="domain" description="C2H2-type" evidence="8">
    <location>
        <begin position="173"/>
        <end position="202"/>
    </location>
</feature>
<protein>
    <recommendedName>
        <fullName evidence="8">C2H2-type domain-containing protein</fullName>
    </recommendedName>
</protein>
<evidence type="ECO:0000256" key="1">
    <source>
        <dbReference type="ARBA" id="ARBA00022723"/>
    </source>
</evidence>
<feature type="compositionally biased region" description="Basic and acidic residues" evidence="7">
    <location>
        <begin position="120"/>
        <end position="134"/>
    </location>
</feature>
<evidence type="ECO:0000256" key="7">
    <source>
        <dbReference type="SAM" id="MobiDB-lite"/>
    </source>
</evidence>
<evidence type="ECO:0000256" key="6">
    <source>
        <dbReference type="PROSITE-ProRule" id="PRU00042"/>
    </source>
</evidence>
<dbReference type="Pfam" id="PF00096">
    <property type="entry name" value="zf-C2H2"/>
    <property type="match status" value="2"/>
</dbReference>
<evidence type="ECO:0000259" key="8">
    <source>
        <dbReference type="PROSITE" id="PS50157"/>
    </source>
</evidence>
<feature type="region of interest" description="Disordered" evidence="7">
    <location>
        <begin position="246"/>
        <end position="301"/>
    </location>
</feature>
<accession>A0ABR1J1T2</accession>
<reference evidence="9 10" key="1">
    <citation type="submission" date="2024-01" db="EMBL/GenBank/DDBJ databases">
        <title>A draft genome for the cacao thread blight pathogen Marasmiellus scandens.</title>
        <authorList>
            <person name="Baruah I.K."/>
            <person name="Leung J."/>
            <person name="Bukari Y."/>
            <person name="Amoako-Attah I."/>
            <person name="Meinhardt L.W."/>
            <person name="Bailey B.A."/>
            <person name="Cohen S.P."/>
        </authorList>
    </citation>
    <scope>NUCLEOTIDE SEQUENCE [LARGE SCALE GENOMIC DNA]</scope>
    <source>
        <strain evidence="9 10">GH-19</strain>
    </source>
</reference>
<evidence type="ECO:0000256" key="5">
    <source>
        <dbReference type="ARBA" id="ARBA00023242"/>
    </source>
</evidence>
<dbReference type="InterPro" id="IPR013087">
    <property type="entry name" value="Znf_C2H2_type"/>
</dbReference>
<dbReference type="PANTHER" id="PTHR24377">
    <property type="entry name" value="IP01015P-RELATED"/>
    <property type="match status" value="1"/>
</dbReference>
<dbReference type="EMBL" id="JBANRG010000053">
    <property type="protein sequence ID" value="KAK7443769.1"/>
    <property type="molecule type" value="Genomic_DNA"/>
</dbReference>
<feature type="domain" description="C2H2-type" evidence="8">
    <location>
        <begin position="145"/>
        <end position="172"/>
    </location>
</feature>
<name>A0ABR1J1T2_9AGAR</name>
<evidence type="ECO:0000313" key="9">
    <source>
        <dbReference type="EMBL" id="KAK7443769.1"/>
    </source>
</evidence>
<feature type="compositionally biased region" description="Low complexity" evidence="7">
    <location>
        <begin position="246"/>
        <end position="287"/>
    </location>
</feature>
<dbReference type="InterPro" id="IPR050826">
    <property type="entry name" value="Krueppel_C2H2_ZnFinger"/>
</dbReference>
<proteinExistence type="predicted"/>
<dbReference type="SUPFAM" id="SSF57667">
    <property type="entry name" value="beta-beta-alpha zinc fingers"/>
    <property type="match status" value="1"/>
</dbReference>
<evidence type="ECO:0000256" key="4">
    <source>
        <dbReference type="ARBA" id="ARBA00022833"/>
    </source>
</evidence>
<evidence type="ECO:0000256" key="3">
    <source>
        <dbReference type="ARBA" id="ARBA00022771"/>
    </source>
</evidence>
<keyword evidence="2" id="KW-0677">Repeat</keyword>
<evidence type="ECO:0000313" key="10">
    <source>
        <dbReference type="Proteomes" id="UP001498398"/>
    </source>
</evidence>
<dbReference type="SMART" id="SM00355">
    <property type="entry name" value="ZnF_C2H2"/>
    <property type="match status" value="2"/>
</dbReference>
<keyword evidence="4" id="KW-0862">Zinc</keyword>
<dbReference type="Gene3D" id="3.30.160.60">
    <property type="entry name" value="Classic Zinc Finger"/>
    <property type="match status" value="2"/>
</dbReference>
<comment type="caution">
    <text evidence="9">The sequence shown here is derived from an EMBL/GenBank/DDBJ whole genome shotgun (WGS) entry which is preliminary data.</text>
</comment>
<keyword evidence="1" id="KW-0479">Metal-binding</keyword>